<protein>
    <recommendedName>
        <fullName evidence="1">C-type lectin domain-containing protein</fullName>
    </recommendedName>
</protein>
<accession>A0ABP0MRU9</accession>
<dbReference type="InterPro" id="IPR052918">
    <property type="entry name" value="Motility_Chemotaxis_Reg"/>
</dbReference>
<dbReference type="Gene3D" id="3.10.100.10">
    <property type="entry name" value="Mannose-Binding Protein A, subunit A"/>
    <property type="match status" value="1"/>
</dbReference>
<evidence type="ECO:0000259" key="1">
    <source>
        <dbReference type="PROSITE" id="PS50041"/>
    </source>
</evidence>
<dbReference type="InterPro" id="IPR016187">
    <property type="entry name" value="CTDL_fold"/>
</dbReference>
<dbReference type="Proteomes" id="UP001642484">
    <property type="component" value="Unassembled WGS sequence"/>
</dbReference>
<keyword evidence="3" id="KW-1185">Reference proteome</keyword>
<dbReference type="EMBL" id="CAXAMN010019391">
    <property type="protein sequence ID" value="CAK9054221.1"/>
    <property type="molecule type" value="Genomic_DNA"/>
</dbReference>
<dbReference type="InterPro" id="IPR016186">
    <property type="entry name" value="C-type_lectin-like/link_sf"/>
</dbReference>
<comment type="caution">
    <text evidence="2">The sequence shown here is derived from an EMBL/GenBank/DDBJ whole genome shotgun (WGS) entry which is preliminary data.</text>
</comment>
<dbReference type="SUPFAM" id="SSF56436">
    <property type="entry name" value="C-type lectin-like"/>
    <property type="match status" value="1"/>
</dbReference>
<evidence type="ECO:0000313" key="2">
    <source>
        <dbReference type="EMBL" id="CAK9054221.1"/>
    </source>
</evidence>
<gene>
    <name evidence="2" type="ORF">CCMP2556_LOCUS27130</name>
</gene>
<dbReference type="InterPro" id="IPR001304">
    <property type="entry name" value="C-type_lectin-like"/>
</dbReference>
<dbReference type="PANTHER" id="PTHR35580">
    <property type="entry name" value="CELL SURFACE GLYCOPROTEIN (S-LAYER PROTEIN)-LIKE PROTEIN"/>
    <property type="match status" value="1"/>
</dbReference>
<organism evidence="2 3">
    <name type="scientific">Durusdinium trenchii</name>
    <dbReference type="NCBI Taxonomy" id="1381693"/>
    <lineage>
        <taxon>Eukaryota</taxon>
        <taxon>Sar</taxon>
        <taxon>Alveolata</taxon>
        <taxon>Dinophyceae</taxon>
        <taxon>Suessiales</taxon>
        <taxon>Symbiodiniaceae</taxon>
        <taxon>Durusdinium</taxon>
    </lineage>
</organism>
<evidence type="ECO:0000313" key="3">
    <source>
        <dbReference type="Proteomes" id="UP001642484"/>
    </source>
</evidence>
<sequence length="1302" mass="138145">MTWTEGRSDSDYIATDCGWMRHDQGAEQYRATCRYLRLSLQPLNFSNFGSRDVWVTKVGYNGSLLWARQLGSAGDEVLGGFAINRTDHSIYVAGSTSGNMLRTSHAIQDPGLETADSGGTDCWILRISQYGEYIKAFQFGSNTDDFVAGVVVASDGVYVGAVFPDQALGIIAAGGQDAVIVKFTNDLVFMWAGVIGSEGNEILAGIHLYTGDATDGRERILCFGQTDFHLYLANKFVGTPDIFLTIFSIGPTANFERGTQVGSGGIDVATGAASAPDGSIYLAGYSDGNLFFDWDPFGEIADPKPGAFDGFVMKFNEKLEWQWTAMPGTEKDEYVHGIVFLPGFTEQKSDLLLTGTTRTFWPEAESINDVVTPDGSVPTELGHVDAWLMTLSATDGSFAGWQKQLRSTGDQQLLGLAAEAAGGHVYLVGSTTDGFTPELGQTALVAYGADDALLLKLVWGRAAARCFRGSACEASISSGIGLQDDQGLLSATRCGSGTRNALGVPNGTTDGFAVDDGAGDTSGLRQRLKWGNPQEGRILEAIVGRYVLCWCASGCDGAVPLEISVVFISGPNRNQTRTCVRGQSCDVTGIEGRDLDSWDRVAAMDSCAVNFAVGFPQGGFTQGIVTFKSQNADDLSCATVTPDEIEGVSSNFGCGRVTASAGDYKLCFCTPRGAGAQCEQSFDFGFEIGVLTLEGPFTGQLRKCTQNQRCAVDTIQGIGLKDGDLLLILDECRMPQTGQASGDMTIRGVAGLTPELPVAASGGGQFFVIAHPTTAALGTYRMCWCRQGDSGGCTQTDDFATDVGPLSIVAPAANHYRRCVRGQICSIIDLEGWGLADGDVVHILKYCPNAPSYNIFDVDTIPPDVYVDGWPRNGLSVPAELGGRSVSWGDEPVMNAVGIYQLCWCMGSAGHRCTLPQDFFVPIGELEVAGPLPDQSFTAVAGHPITLPQVSAYGMGPDLIAIVPFAANCTGAWENILVAAQTTGFPSEGILAMSVLPFHDSTGTGTVTDFEVSNFTAGVVSRGGGTFALCMLKSGSKKAFANRGYEFLGCGNEDEARAACNPAPLPMPKSLESQLNLEAAVAMARKEGVQIHPCGMGVWLGARWYGSSSAGRWLWDDGSMLLNGSFDTVEASVGVYTNWAPGQPSAIGDHETEPLLYLSYPSGRWHDARLQKHQFAVVCQETVAQGTGSLRLQGPFGNQTFTASAGEQLQISPLEGLDLAVGDMLLATWPNEPCGIARAAPLGGEGISYPSPDGMSFNFSGTATAPGGPYQLCWCRRAINITDCRQAEDFVVKAADLQLLGP</sequence>
<reference evidence="2 3" key="1">
    <citation type="submission" date="2024-02" db="EMBL/GenBank/DDBJ databases">
        <authorList>
            <person name="Chen Y."/>
            <person name="Shah S."/>
            <person name="Dougan E. K."/>
            <person name="Thang M."/>
            <person name="Chan C."/>
        </authorList>
    </citation>
    <scope>NUCLEOTIDE SEQUENCE [LARGE SCALE GENOMIC DNA]</scope>
</reference>
<name>A0ABP0MRU9_9DINO</name>
<dbReference type="PANTHER" id="PTHR35580:SF1">
    <property type="entry name" value="PHYTASE-LIKE DOMAIN-CONTAINING PROTEIN"/>
    <property type="match status" value="1"/>
</dbReference>
<dbReference type="PROSITE" id="PS50041">
    <property type="entry name" value="C_TYPE_LECTIN_2"/>
    <property type="match status" value="1"/>
</dbReference>
<feature type="domain" description="C-type lectin" evidence="1">
    <location>
        <begin position="1054"/>
        <end position="1167"/>
    </location>
</feature>
<proteinExistence type="predicted"/>